<keyword evidence="4" id="KW-0560">Oxidoreductase</keyword>
<dbReference type="PANTHER" id="PTHR23026">
    <property type="entry name" value="NADPH NITROREDUCTASE"/>
    <property type="match status" value="1"/>
</dbReference>
<dbReference type="SUPFAM" id="SSF55469">
    <property type="entry name" value="FMN-dependent nitroreductase-like"/>
    <property type="match status" value="2"/>
</dbReference>
<keyword evidence="7" id="KW-1185">Reference proteome</keyword>
<feature type="domain" description="Nitroreductase" evidence="5">
    <location>
        <begin position="273"/>
        <end position="465"/>
    </location>
</feature>
<dbReference type="Proteomes" id="UP001178507">
    <property type="component" value="Unassembled WGS sequence"/>
</dbReference>
<proteinExistence type="inferred from homology"/>
<keyword evidence="2" id="KW-0285">Flavoprotein</keyword>
<comment type="caution">
    <text evidence="6">The sequence shown here is derived from an EMBL/GenBank/DDBJ whole genome shotgun (WGS) entry which is preliminary data.</text>
</comment>
<dbReference type="InterPro" id="IPR050627">
    <property type="entry name" value="Nitroreductase/BluB"/>
</dbReference>
<gene>
    <name evidence="6" type="ORF">EVOR1521_LOCUS8092</name>
</gene>
<dbReference type="InterPro" id="IPR029479">
    <property type="entry name" value="Nitroreductase"/>
</dbReference>
<dbReference type="AlphaFoldDB" id="A0AA36I303"/>
<evidence type="ECO:0000256" key="4">
    <source>
        <dbReference type="ARBA" id="ARBA00023002"/>
    </source>
</evidence>
<dbReference type="Pfam" id="PF00881">
    <property type="entry name" value="Nitroreductase"/>
    <property type="match status" value="2"/>
</dbReference>
<comment type="similarity">
    <text evidence="1">Belongs to the nitroreductase family.</text>
</comment>
<dbReference type="GO" id="GO:0016491">
    <property type="term" value="F:oxidoreductase activity"/>
    <property type="evidence" value="ECO:0007669"/>
    <property type="project" value="UniProtKB-KW"/>
</dbReference>
<sequence>MGSGASLEKASPEEVREVVHSLQKDHLATLRRAMSLLEKEPKGLQQMRSLAPCSGFQSVPVPRKVVSRLLEGLASVPSSANTQPWTVAVVQGQKRDLLAERFLQNHDAGKEGTALFEDLPKNMPERMAKQVRAYEESLTGQRKGCEFWGAPLHLALCAPVGPCLTEDPPVDGVFLDLGSALMALLFGAKDLGLGARVHFSAKLNATYREVLALEEDLFVVCGLSLGWPEAPTEIPAPTAAEITWCCDDRAFAAAPAPAPASPGEERGLLELVASRHCSHSLSDAPVPRCLVESVLQAANHVPSHSNSQPWAVTVIQGEARDRLSEAMLAHFDAGNDGGQSYKKYSTQNTERMQRGKDTYGEELYERLHGLNRDDKDGRRRVYRRNYEFWGAPILLLLRLPKAAVAGTFVDVGSYMFGVLVAMHSLGLGGKPLGSVAKFTELCRSVLGGHVVPEDEHLVCGICIGWPSDGRDPREKPDWFPSRLALDETTCWLADADWD</sequence>
<name>A0AA36I303_9DINO</name>
<reference evidence="6" key="1">
    <citation type="submission" date="2023-08" db="EMBL/GenBank/DDBJ databases">
        <authorList>
            <person name="Chen Y."/>
            <person name="Shah S."/>
            <person name="Dougan E. K."/>
            <person name="Thang M."/>
            <person name="Chan C."/>
        </authorList>
    </citation>
    <scope>NUCLEOTIDE SEQUENCE</scope>
</reference>
<dbReference type="EMBL" id="CAUJNA010000677">
    <property type="protein sequence ID" value="CAJ1380030.1"/>
    <property type="molecule type" value="Genomic_DNA"/>
</dbReference>
<accession>A0AA36I303</accession>
<evidence type="ECO:0000259" key="5">
    <source>
        <dbReference type="Pfam" id="PF00881"/>
    </source>
</evidence>
<evidence type="ECO:0000256" key="3">
    <source>
        <dbReference type="ARBA" id="ARBA00022643"/>
    </source>
</evidence>
<dbReference type="PANTHER" id="PTHR23026:SF90">
    <property type="entry name" value="IODOTYROSINE DEIODINASE 1"/>
    <property type="match status" value="1"/>
</dbReference>
<dbReference type="InterPro" id="IPR000415">
    <property type="entry name" value="Nitroreductase-like"/>
</dbReference>
<dbReference type="Gene3D" id="3.40.109.10">
    <property type="entry name" value="NADH Oxidase"/>
    <property type="match status" value="2"/>
</dbReference>
<evidence type="ECO:0000256" key="1">
    <source>
        <dbReference type="ARBA" id="ARBA00007118"/>
    </source>
</evidence>
<evidence type="ECO:0000256" key="2">
    <source>
        <dbReference type="ARBA" id="ARBA00022630"/>
    </source>
</evidence>
<organism evidence="6 7">
    <name type="scientific">Effrenium voratum</name>
    <dbReference type="NCBI Taxonomy" id="2562239"/>
    <lineage>
        <taxon>Eukaryota</taxon>
        <taxon>Sar</taxon>
        <taxon>Alveolata</taxon>
        <taxon>Dinophyceae</taxon>
        <taxon>Suessiales</taxon>
        <taxon>Symbiodiniaceae</taxon>
        <taxon>Effrenium</taxon>
    </lineage>
</organism>
<protein>
    <recommendedName>
        <fullName evidence="5">Nitroreductase domain-containing protein</fullName>
    </recommendedName>
</protein>
<evidence type="ECO:0000313" key="7">
    <source>
        <dbReference type="Proteomes" id="UP001178507"/>
    </source>
</evidence>
<feature type="domain" description="Nitroreductase" evidence="5">
    <location>
        <begin position="56"/>
        <end position="227"/>
    </location>
</feature>
<evidence type="ECO:0000313" key="6">
    <source>
        <dbReference type="EMBL" id="CAJ1380030.1"/>
    </source>
</evidence>
<keyword evidence="3" id="KW-0288">FMN</keyword>